<evidence type="ECO:0000256" key="3">
    <source>
        <dbReference type="ARBA" id="ARBA00022490"/>
    </source>
</evidence>
<keyword evidence="3 10" id="KW-0963">Cytoplasm</keyword>
<evidence type="ECO:0000259" key="12">
    <source>
        <dbReference type="Pfam" id="PF20260"/>
    </source>
</evidence>
<keyword evidence="5 10" id="KW-0489">Methyltransferase</keyword>
<evidence type="ECO:0000256" key="8">
    <source>
        <dbReference type="ARBA" id="ARBA00025699"/>
    </source>
</evidence>
<evidence type="ECO:0000256" key="1">
    <source>
        <dbReference type="ARBA" id="ARBA00004496"/>
    </source>
</evidence>
<dbReference type="PANTHER" id="PTHR30027">
    <property type="entry name" value="RIBOSOMAL RNA SMALL SUBUNIT METHYLTRANSFERASE E"/>
    <property type="match status" value="1"/>
</dbReference>
<dbReference type="GO" id="GO:0005737">
    <property type="term" value="C:cytoplasm"/>
    <property type="evidence" value="ECO:0007669"/>
    <property type="project" value="UniProtKB-SubCell"/>
</dbReference>
<dbReference type="Pfam" id="PF20260">
    <property type="entry name" value="PUA_4"/>
    <property type="match status" value="1"/>
</dbReference>
<keyword evidence="4 10" id="KW-0698">rRNA processing</keyword>
<dbReference type="Gene3D" id="2.40.240.20">
    <property type="entry name" value="Hypothetical PUA domain-like, domain 1"/>
    <property type="match status" value="1"/>
</dbReference>
<evidence type="ECO:0000256" key="5">
    <source>
        <dbReference type="ARBA" id="ARBA00022603"/>
    </source>
</evidence>
<evidence type="ECO:0000256" key="6">
    <source>
        <dbReference type="ARBA" id="ARBA00022679"/>
    </source>
</evidence>
<dbReference type="PIRSF" id="PIRSF015601">
    <property type="entry name" value="MTase_slr0722"/>
    <property type="match status" value="1"/>
</dbReference>
<evidence type="ECO:0000256" key="4">
    <source>
        <dbReference type="ARBA" id="ARBA00022552"/>
    </source>
</evidence>
<comment type="caution">
    <text evidence="13">The sequence shown here is derived from an EMBL/GenBank/DDBJ whole genome shotgun (WGS) entry which is preliminary data.</text>
</comment>
<dbReference type="InterPro" id="IPR046887">
    <property type="entry name" value="RsmE_PUA-like"/>
</dbReference>
<reference evidence="13" key="2">
    <citation type="journal article" date="2021" name="PeerJ">
        <title>Extensive microbial diversity within the chicken gut microbiome revealed by metagenomics and culture.</title>
        <authorList>
            <person name="Gilroy R."/>
            <person name="Ravi A."/>
            <person name="Getino M."/>
            <person name="Pursley I."/>
            <person name="Horton D.L."/>
            <person name="Alikhan N.F."/>
            <person name="Baker D."/>
            <person name="Gharbi K."/>
            <person name="Hall N."/>
            <person name="Watson M."/>
            <person name="Adriaenssens E.M."/>
            <person name="Foster-Nyarko E."/>
            <person name="Jarju S."/>
            <person name="Secka A."/>
            <person name="Antonio M."/>
            <person name="Oren A."/>
            <person name="Chaudhuri R.R."/>
            <person name="La Ragione R."/>
            <person name="Hildebrand F."/>
            <person name="Pallen M.J."/>
        </authorList>
    </citation>
    <scope>NUCLEOTIDE SEQUENCE</scope>
    <source>
        <strain evidence="13">B1-20833</strain>
    </source>
</reference>
<dbReference type="Gene3D" id="3.40.1280.10">
    <property type="match status" value="1"/>
</dbReference>
<feature type="domain" description="Ribosomal RNA small subunit methyltransferase E PUA-like" evidence="12">
    <location>
        <begin position="16"/>
        <end position="63"/>
    </location>
</feature>
<dbReference type="CDD" id="cd18084">
    <property type="entry name" value="RsmE-like"/>
    <property type="match status" value="1"/>
</dbReference>
<dbReference type="InterPro" id="IPR006700">
    <property type="entry name" value="RsmE"/>
</dbReference>
<comment type="function">
    <text evidence="8 10">Specifically methylates the N3 position of the uracil ring of uridine 1498 (m3U1498) in 16S rRNA. Acts on the fully assembled 30S ribosomal subunit.</text>
</comment>
<evidence type="ECO:0000313" key="14">
    <source>
        <dbReference type="Proteomes" id="UP000823661"/>
    </source>
</evidence>
<dbReference type="GO" id="GO:0070475">
    <property type="term" value="P:rRNA base methylation"/>
    <property type="evidence" value="ECO:0007669"/>
    <property type="project" value="TreeGrafter"/>
</dbReference>
<evidence type="ECO:0000313" key="13">
    <source>
        <dbReference type="EMBL" id="MBO8451496.1"/>
    </source>
</evidence>
<dbReference type="Proteomes" id="UP000823661">
    <property type="component" value="Unassembled WGS sequence"/>
</dbReference>
<dbReference type="SUPFAM" id="SSF75217">
    <property type="entry name" value="alpha/beta knot"/>
    <property type="match status" value="1"/>
</dbReference>
<dbReference type="AlphaFoldDB" id="A0A9D9ERM2"/>
<dbReference type="PANTHER" id="PTHR30027:SF3">
    <property type="entry name" value="16S RRNA (URACIL(1498)-N(3))-METHYLTRANSFERASE"/>
    <property type="match status" value="1"/>
</dbReference>
<comment type="catalytic activity">
    <reaction evidence="9 10">
        <text>uridine(1498) in 16S rRNA + S-adenosyl-L-methionine = N(3)-methyluridine(1498) in 16S rRNA + S-adenosyl-L-homocysteine + H(+)</text>
        <dbReference type="Rhea" id="RHEA:42920"/>
        <dbReference type="Rhea" id="RHEA-COMP:10283"/>
        <dbReference type="Rhea" id="RHEA-COMP:10284"/>
        <dbReference type="ChEBI" id="CHEBI:15378"/>
        <dbReference type="ChEBI" id="CHEBI:57856"/>
        <dbReference type="ChEBI" id="CHEBI:59789"/>
        <dbReference type="ChEBI" id="CHEBI:65315"/>
        <dbReference type="ChEBI" id="CHEBI:74502"/>
        <dbReference type="EC" id="2.1.1.193"/>
    </reaction>
</comment>
<dbReference type="InterPro" id="IPR029028">
    <property type="entry name" value="Alpha/beta_knot_MTases"/>
</dbReference>
<proteinExistence type="inferred from homology"/>
<keyword evidence="6 10" id="KW-0808">Transferase</keyword>
<evidence type="ECO:0000256" key="9">
    <source>
        <dbReference type="ARBA" id="ARBA00047944"/>
    </source>
</evidence>
<dbReference type="EC" id="2.1.1.193" evidence="10"/>
<dbReference type="InterPro" id="IPR015947">
    <property type="entry name" value="PUA-like_sf"/>
</dbReference>
<dbReference type="InterPro" id="IPR046886">
    <property type="entry name" value="RsmE_MTase_dom"/>
</dbReference>
<reference evidence="13" key="1">
    <citation type="submission" date="2020-10" db="EMBL/GenBank/DDBJ databases">
        <authorList>
            <person name="Gilroy R."/>
        </authorList>
    </citation>
    <scope>NUCLEOTIDE SEQUENCE</scope>
    <source>
        <strain evidence="13">B1-20833</strain>
    </source>
</reference>
<accession>A0A9D9ERM2</accession>
<dbReference type="EMBL" id="JADIMI010000011">
    <property type="protein sequence ID" value="MBO8451496.1"/>
    <property type="molecule type" value="Genomic_DNA"/>
</dbReference>
<organism evidence="13 14">
    <name type="scientific">Candidatus Cryptobacteroides intestinavium</name>
    <dbReference type="NCBI Taxonomy" id="2840766"/>
    <lineage>
        <taxon>Bacteria</taxon>
        <taxon>Pseudomonadati</taxon>
        <taxon>Bacteroidota</taxon>
        <taxon>Bacteroidia</taxon>
        <taxon>Bacteroidales</taxon>
        <taxon>Candidatus Cryptobacteroides</taxon>
    </lineage>
</organism>
<sequence>MEIFYTQNIDGRLCRLDETESAHCIKVLRHRRGDRISVIDGKGNMMECRLVTDSPRGAEAEILETVPDWGGHPYRLHLAVCPTKNIDRYEWFAEKACEIGVDTIIPTIGEHSERKVFKTGRLEKILVSAAKQSLKGAVPAVTAPIPVRDFITGYGQHGTAPEEDTALRLIAYCFEDDSHPRVSIKEALSRYIPGDTAIPEIYVMIGPEGDFSKEEAALAFKHGFIPVHLGPSRLRTETAAVTAAEAVYFRYM</sequence>
<evidence type="ECO:0000256" key="2">
    <source>
        <dbReference type="ARBA" id="ARBA00005528"/>
    </source>
</evidence>
<keyword evidence="7 10" id="KW-0949">S-adenosyl-L-methionine</keyword>
<dbReference type="SUPFAM" id="SSF88697">
    <property type="entry name" value="PUA domain-like"/>
    <property type="match status" value="1"/>
</dbReference>
<feature type="domain" description="Ribosomal RNA small subunit methyltransferase E methyltransferase" evidence="11">
    <location>
        <begin position="73"/>
        <end position="247"/>
    </location>
</feature>
<gene>
    <name evidence="13" type="ORF">IAC06_01250</name>
</gene>
<name>A0A9D9ERM2_9BACT</name>
<dbReference type="Pfam" id="PF04452">
    <property type="entry name" value="Methyltrans_RNA"/>
    <property type="match status" value="1"/>
</dbReference>
<evidence type="ECO:0000259" key="11">
    <source>
        <dbReference type="Pfam" id="PF04452"/>
    </source>
</evidence>
<protein>
    <recommendedName>
        <fullName evidence="10">Ribosomal RNA small subunit methyltransferase E</fullName>
        <ecNumber evidence="10">2.1.1.193</ecNumber>
    </recommendedName>
</protein>
<evidence type="ECO:0000256" key="10">
    <source>
        <dbReference type="PIRNR" id="PIRNR015601"/>
    </source>
</evidence>
<dbReference type="NCBIfam" id="TIGR00046">
    <property type="entry name" value="RsmE family RNA methyltransferase"/>
    <property type="match status" value="1"/>
</dbReference>
<comment type="similarity">
    <text evidence="2 10">Belongs to the RNA methyltransferase RsmE family.</text>
</comment>
<comment type="subcellular location">
    <subcellularLocation>
        <location evidence="1 10">Cytoplasm</location>
    </subcellularLocation>
</comment>
<evidence type="ECO:0000256" key="7">
    <source>
        <dbReference type="ARBA" id="ARBA00022691"/>
    </source>
</evidence>
<dbReference type="InterPro" id="IPR029026">
    <property type="entry name" value="tRNA_m1G_MTases_N"/>
</dbReference>
<dbReference type="GO" id="GO:0070042">
    <property type="term" value="F:rRNA (uridine-N3-)-methyltransferase activity"/>
    <property type="evidence" value="ECO:0007669"/>
    <property type="project" value="TreeGrafter"/>
</dbReference>